<evidence type="ECO:0000256" key="12">
    <source>
        <dbReference type="ARBA" id="ARBA00022801"/>
    </source>
</evidence>
<evidence type="ECO:0000256" key="4">
    <source>
        <dbReference type="ARBA" id="ARBA00004496"/>
    </source>
</evidence>
<dbReference type="PROSITE" id="PS51975">
    <property type="entry name" value="RNASE_H_2"/>
    <property type="match status" value="1"/>
</dbReference>
<evidence type="ECO:0000256" key="5">
    <source>
        <dbReference type="ARBA" id="ARBA00007383"/>
    </source>
</evidence>
<evidence type="ECO:0000256" key="9">
    <source>
        <dbReference type="ARBA" id="ARBA00022722"/>
    </source>
</evidence>
<gene>
    <name evidence="14" type="primary">rnhB</name>
    <name evidence="18" type="ORF">SAMN04488072_109170</name>
</gene>
<dbReference type="Proteomes" id="UP000198642">
    <property type="component" value="Unassembled WGS sequence"/>
</dbReference>
<feature type="domain" description="RNase H type-2" evidence="17">
    <location>
        <begin position="1"/>
        <end position="185"/>
    </location>
</feature>
<evidence type="ECO:0000256" key="13">
    <source>
        <dbReference type="ARBA" id="ARBA00023211"/>
    </source>
</evidence>
<dbReference type="InterPro" id="IPR001352">
    <property type="entry name" value="RNase_HII/HIII"/>
</dbReference>
<organism evidence="18 19">
    <name type="scientific">Lentibacillus halodurans</name>
    <dbReference type="NCBI Taxonomy" id="237679"/>
    <lineage>
        <taxon>Bacteria</taxon>
        <taxon>Bacillati</taxon>
        <taxon>Bacillota</taxon>
        <taxon>Bacilli</taxon>
        <taxon>Bacillales</taxon>
        <taxon>Bacillaceae</taxon>
        <taxon>Lentibacillus</taxon>
    </lineage>
</organism>
<keyword evidence="9 14" id="KW-0540">Nuclease</keyword>
<accession>A0A1I0Z7Q8</accession>
<dbReference type="SUPFAM" id="SSF53098">
    <property type="entry name" value="Ribonuclease H-like"/>
    <property type="match status" value="1"/>
</dbReference>
<evidence type="ECO:0000259" key="17">
    <source>
        <dbReference type="PROSITE" id="PS51975"/>
    </source>
</evidence>
<evidence type="ECO:0000256" key="10">
    <source>
        <dbReference type="ARBA" id="ARBA00022723"/>
    </source>
</evidence>
<dbReference type="RefSeq" id="WP_090238580.1">
    <property type="nucleotide sequence ID" value="NZ_FOJW01000009.1"/>
</dbReference>
<dbReference type="GO" id="GO:0003723">
    <property type="term" value="F:RNA binding"/>
    <property type="evidence" value="ECO:0007669"/>
    <property type="project" value="UniProtKB-UniRule"/>
</dbReference>
<comment type="cofactor">
    <cofactor evidence="14">
        <name>Mn(2+)</name>
        <dbReference type="ChEBI" id="CHEBI:29035"/>
    </cofactor>
    <cofactor evidence="14">
        <name>Mg(2+)</name>
        <dbReference type="ChEBI" id="CHEBI:18420"/>
    </cofactor>
    <text evidence="14">Manganese or magnesium. Binds 1 divalent metal ion per monomer in the absence of substrate. May bind a second metal ion after substrate binding.</text>
</comment>
<evidence type="ECO:0000313" key="18">
    <source>
        <dbReference type="EMBL" id="SFB20590.1"/>
    </source>
</evidence>
<evidence type="ECO:0000256" key="1">
    <source>
        <dbReference type="ARBA" id="ARBA00000077"/>
    </source>
</evidence>
<dbReference type="PANTHER" id="PTHR10954:SF18">
    <property type="entry name" value="RIBONUCLEASE HII"/>
    <property type="match status" value="1"/>
</dbReference>
<comment type="caution">
    <text evidence="14 15">Lacks conserved residue(s) required for the propagation of feature annotation.</text>
</comment>
<evidence type="ECO:0000256" key="11">
    <source>
        <dbReference type="ARBA" id="ARBA00022759"/>
    </source>
</evidence>
<dbReference type="InterPro" id="IPR024567">
    <property type="entry name" value="RNase_HII/HIII_dom"/>
</dbReference>
<dbReference type="NCBIfam" id="NF000595">
    <property type="entry name" value="PRK00015.1-3"/>
    <property type="match status" value="1"/>
</dbReference>
<evidence type="ECO:0000256" key="2">
    <source>
        <dbReference type="ARBA" id="ARBA00001946"/>
    </source>
</evidence>
<evidence type="ECO:0000256" key="16">
    <source>
        <dbReference type="RuleBase" id="RU003515"/>
    </source>
</evidence>
<keyword evidence="8 14" id="KW-0963">Cytoplasm</keyword>
<dbReference type="GO" id="GO:0032299">
    <property type="term" value="C:ribonuclease H2 complex"/>
    <property type="evidence" value="ECO:0007669"/>
    <property type="project" value="TreeGrafter"/>
</dbReference>
<dbReference type="EMBL" id="FOJW01000009">
    <property type="protein sequence ID" value="SFB20590.1"/>
    <property type="molecule type" value="Genomic_DNA"/>
</dbReference>
<evidence type="ECO:0000256" key="14">
    <source>
        <dbReference type="HAMAP-Rule" id="MF_00052"/>
    </source>
</evidence>
<dbReference type="InterPro" id="IPR012337">
    <property type="entry name" value="RNaseH-like_sf"/>
</dbReference>
<sequence>MSLKSKISRGPLAGPVVAAAVILPREFKLLGLNDSKQLNEETRNEYFTIIKNEAVSYGISMIDNQKIDQVNIYEATKLAMYNAIWQLNPAPDHILIDAVSLDQLSCTSESITKGDQESISIAAASILAKVTRDNLMKEIHKDYPAYGFASNMGYGTKQHLDTLTEQGVSPYHRKSFSPVHKAVSQ</sequence>
<dbReference type="Pfam" id="PF01351">
    <property type="entry name" value="RNase_HII"/>
    <property type="match status" value="1"/>
</dbReference>
<comment type="similarity">
    <text evidence="5 14 16">Belongs to the RNase HII family.</text>
</comment>
<evidence type="ECO:0000256" key="6">
    <source>
        <dbReference type="ARBA" id="ARBA00012180"/>
    </source>
</evidence>
<dbReference type="PANTHER" id="PTHR10954">
    <property type="entry name" value="RIBONUCLEASE H2 SUBUNIT A"/>
    <property type="match status" value="1"/>
</dbReference>
<dbReference type="GO" id="GO:0006298">
    <property type="term" value="P:mismatch repair"/>
    <property type="evidence" value="ECO:0007669"/>
    <property type="project" value="TreeGrafter"/>
</dbReference>
<evidence type="ECO:0000256" key="7">
    <source>
        <dbReference type="ARBA" id="ARBA00019179"/>
    </source>
</evidence>
<comment type="function">
    <text evidence="3 14 16">Endonuclease that specifically degrades the RNA of RNA-DNA hybrids.</text>
</comment>
<dbReference type="InterPro" id="IPR036397">
    <property type="entry name" value="RNaseH_sf"/>
</dbReference>
<evidence type="ECO:0000256" key="8">
    <source>
        <dbReference type="ARBA" id="ARBA00022490"/>
    </source>
</evidence>
<evidence type="ECO:0000313" key="19">
    <source>
        <dbReference type="Proteomes" id="UP000198642"/>
    </source>
</evidence>
<dbReference type="GO" id="GO:0004523">
    <property type="term" value="F:RNA-DNA hybrid ribonuclease activity"/>
    <property type="evidence" value="ECO:0007669"/>
    <property type="project" value="UniProtKB-UniRule"/>
</dbReference>
<keyword evidence="13 14" id="KW-0464">Manganese</keyword>
<feature type="binding site" evidence="14">
    <location>
        <position position="97"/>
    </location>
    <ligand>
        <name>a divalent metal cation</name>
        <dbReference type="ChEBI" id="CHEBI:60240"/>
    </ligand>
</feature>
<dbReference type="GO" id="GO:0043137">
    <property type="term" value="P:DNA replication, removal of RNA primer"/>
    <property type="evidence" value="ECO:0007669"/>
    <property type="project" value="TreeGrafter"/>
</dbReference>
<comment type="catalytic activity">
    <reaction evidence="1 14 16">
        <text>Endonucleolytic cleavage to 5'-phosphomonoester.</text>
        <dbReference type="EC" id="3.1.26.4"/>
    </reaction>
</comment>
<dbReference type="AlphaFoldDB" id="A0A1I0Z7Q8"/>
<comment type="cofactor">
    <cofactor evidence="2">
        <name>Mg(2+)</name>
        <dbReference type="ChEBI" id="CHEBI:18420"/>
    </cofactor>
</comment>
<proteinExistence type="inferred from homology"/>
<keyword evidence="12 14" id="KW-0378">Hydrolase</keyword>
<keyword evidence="11 14" id="KW-0255">Endonuclease</keyword>
<keyword evidence="19" id="KW-1185">Reference proteome</keyword>
<reference evidence="18 19" key="1">
    <citation type="submission" date="2016-10" db="EMBL/GenBank/DDBJ databases">
        <authorList>
            <person name="de Groot N.N."/>
        </authorList>
    </citation>
    <scope>NUCLEOTIDE SEQUENCE [LARGE SCALE GENOMIC DNA]</scope>
    <source>
        <strain evidence="18 19">CGMCC 1.3702</strain>
    </source>
</reference>
<dbReference type="Gene3D" id="3.30.420.10">
    <property type="entry name" value="Ribonuclease H-like superfamily/Ribonuclease H"/>
    <property type="match status" value="1"/>
</dbReference>
<dbReference type="OrthoDB" id="9803420at2"/>
<dbReference type="CDD" id="cd07182">
    <property type="entry name" value="RNase_HII_bacteria_HII_like"/>
    <property type="match status" value="1"/>
</dbReference>
<evidence type="ECO:0000256" key="15">
    <source>
        <dbReference type="PROSITE-ProRule" id="PRU01319"/>
    </source>
</evidence>
<keyword evidence="10 14" id="KW-0479">Metal-binding</keyword>
<dbReference type="GO" id="GO:0005737">
    <property type="term" value="C:cytoplasm"/>
    <property type="evidence" value="ECO:0007669"/>
    <property type="project" value="UniProtKB-SubCell"/>
</dbReference>
<dbReference type="STRING" id="237679.SAMN04488072_109170"/>
<protein>
    <recommendedName>
        <fullName evidence="7 14">Ribonuclease HII</fullName>
        <shortName evidence="14">RNase HII</shortName>
        <ecNumber evidence="6 14">3.1.26.4</ecNumber>
    </recommendedName>
</protein>
<comment type="subcellular location">
    <subcellularLocation>
        <location evidence="4 14">Cytoplasm</location>
    </subcellularLocation>
</comment>
<dbReference type="FunFam" id="3.30.420.10:FF:000006">
    <property type="entry name" value="Ribonuclease HII"/>
    <property type="match status" value="1"/>
</dbReference>
<dbReference type="InterPro" id="IPR022898">
    <property type="entry name" value="RNase_HII"/>
</dbReference>
<dbReference type="GO" id="GO:0030145">
    <property type="term" value="F:manganese ion binding"/>
    <property type="evidence" value="ECO:0007669"/>
    <property type="project" value="UniProtKB-UniRule"/>
</dbReference>
<dbReference type="NCBIfam" id="NF000594">
    <property type="entry name" value="PRK00015.1-1"/>
    <property type="match status" value="1"/>
</dbReference>
<evidence type="ECO:0000256" key="3">
    <source>
        <dbReference type="ARBA" id="ARBA00004065"/>
    </source>
</evidence>
<dbReference type="EC" id="3.1.26.4" evidence="6 14"/>
<dbReference type="HAMAP" id="MF_00052_B">
    <property type="entry name" value="RNase_HII_B"/>
    <property type="match status" value="1"/>
</dbReference>
<name>A0A1I0Z7Q8_9BACI</name>